<evidence type="ECO:0000313" key="1">
    <source>
        <dbReference type="EMBL" id="BAY53883.1"/>
    </source>
</evidence>
<dbReference type="Proteomes" id="UP000217895">
    <property type="component" value="Chromosome"/>
</dbReference>
<dbReference type="AlphaFoldDB" id="A0A1Z4JAZ6"/>
<sequence length="54" mass="6308">MDHDKPLVWLRGEIKTSPFSQEARLEAGFLLRRLQQGGHVLDLWMNYQTARPNS</sequence>
<keyword evidence="2" id="KW-1185">Reference proteome</keyword>
<reference evidence="1 2" key="1">
    <citation type="submission" date="2017-06" db="EMBL/GenBank/DDBJ databases">
        <title>Genome sequencing of cyanobaciteial culture collection at National Institute for Environmental Studies (NIES).</title>
        <authorList>
            <person name="Hirose Y."/>
            <person name="Shimura Y."/>
            <person name="Fujisawa T."/>
            <person name="Nakamura Y."/>
            <person name="Kawachi M."/>
        </authorList>
    </citation>
    <scope>NUCLEOTIDE SEQUENCE [LARGE SCALE GENOMIC DNA]</scope>
    <source>
        <strain evidence="1 2">NIES-2135</strain>
    </source>
</reference>
<organism evidence="1 2">
    <name type="scientific">Leptolyngbya boryana NIES-2135</name>
    <dbReference type="NCBI Taxonomy" id="1973484"/>
    <lineage>
        <taxon>Bacteria</taxon>
        <taxon>Bacillati</taxon>
        <taxon>Cyanobacteriota</taxon>
        <taxon>Cyanophyceae</taxon>
        <taxon>Leptolyngbyales</taxon>
        <taxon>Leptolyngbyaceae</taxon>
        <taxon>Leptolyngbya group</taxon>
        <taxon>Leptolyngbya</taxon>
    </lineage>
</organism>
<name>A0A1Z4JAZ6_LEPBY</name>
<evidence type="ECO:0000313" key="2">
    <source>
        <dbReference type="Proteomes" id="UP000217895"/>
    </source>
</evidence>
<dbReference type="EMBL" id="AP018203">
    <property type="protein sequence ID" value="BAY53883.1"/>
    <property type="molecule type" value="Genomic_DNA"/>
</dbReference>
<gene>
    <name evidence="1" type="ORF">NIES2135_06950</name>
</gene>
<proteinExistence type="predicted"/>
<protein>
    <submittedName>
        <fullName evidence="1">Uncharacterized protein</fullName>
    </submittedName>
</protein>
<accession>A0A1Z4JAZ6</accession>